<dbReference type="OrthoDB" id="3686366at2"/>
<comment type="caution">
    <text evidence="2">The sequence shown here is derived from an EMBL/GenBank/DDBJ whole genome shotgun (WGS) entry which is preliminary data.</text>
</comment>
<dbReference type="EMBL" id="JYJG01000069">
    <property type="protein sequence ID" value="KJK49976.1"/>
    <property type="molecule type" value="Genomic_DNA"/>
</dbReference>
<evidence type="ECO:0000313" key="3">
    <source>
        <dbReference type="Proteomes" id="UP000033393"/>
    </source>
</evidence>
<sequence>MRTRLLAAVLAGSVALTACGSAEDTPLTDAQGQWVDAFCNGVLPGMEAGFELRKQDAANPAAVKAAYLRLVTANATAFGAAEKKLTELGTPEKDLQQVHERLLKFVQQSAKSYQDAQAPVEKLEPNAQFWDEAEKILAEKNQVSSPEDLRATFQDLQKRPKYADALNKSQPCAEIKSKGQGLVTG</sequence>
<feature type="signal peptide" evidence="1">
    <location>
        <begin position="1"/>
        <end position="22"/>
    </location>
</feature>
<dbReference type="PATRIC" id="fig|68170.10.peg.1759"/>
<gene>
    <name evidence="2" type="ORF">UK23_12195</name>
</gene>
<evidence type="ECO:0008006" key="4">
    <source>
        <dbReference type="Google" id="ProtNLM"/>
    </source>
</evidence>
<keyword evidence="3" id="KW-1185">Reference proteome</keyword>
<dbReference type="AlphaFoldDB" id="A0A0F0H546"/>
<organism evidence="2 3">
    <name type="scientific">Lentzea aerocolonigenes</name>
    <name type="common">Lechevalieria aerocolonigenes</name>
    <name type="synonym">Saccharothrix aerocolonigenes</name>
    <dbReference type="NCBI Taxonomy" id="68170"/>
    <lineage>
        <taxon>Bacteria</taxon>
        <taxon>Bacillati</taxon>
        <taxon>Actinomycetota</taxon>
        <taxon>Actinomycetes</taxon>
        <taxon>Pseudonocardiales</taxon>
        <taxon>Pseudonocardiaceae</taxon>
        <taxon>Lentzea</taxon>
    </lineage>
</organism>
<dbReference type="Proteomes" id="UP000033393">
    <property type="component" value="Unassembled WGS sequence"/>
</dbReference>
<protein>
    <recommendedName>
        <fullName evidence="4">Lipoprotein</fullName>
    </recommendedName>
</protein>
<keyword evidence="1" id="KW-0732">Signal</keyword>
<accession>A0A0F0H546</accession>
<evidence type="ECO:0000256" key="1">
    <source>
        <dbReference type="SAM" id="SignalP"/>
    </source>
</evidence>
<feature type="chain" id="PRO_5038332008" description="Lipoprotein" evidence="1">
    <location>
        <begin position="23"/>
        <end position="185"/>
    </location>
</feature>
<evidence type="ECO:0000313" key="2">
    <source>
        <dbReference type="EMBL" id="KJK49976.1"/>
    </source>
</evidence>
<dbReference type="PROSITE" id="PS51257">
    <property type="entry name" value="PROKAR_LIPOPROTEIN"/>
    <property type="match status" value="1"/>
</dbReference>
<name>A0A0F0H546_LENAE</name>
<proteinExistence type="predicted"/>
<dbReference type="RefSeq" id="WP_045311573.1">
    <property type="nucleotide sequence ID" value="NZ_JYJG01000069.1"/>
</dbReference>
<reference evidence="2 3" key="1">
    <citation type="submission" date="2015-02" db="EMBL/GenBank/DDBJ databases">
        <authorList>
            <person name="Ju K.-S."/>
            <person name="Doroghazi J.R."/>
            <person name="Metcalf W."/>
        </authorList>
    </citation>
    <scope>NUCLEOTIDE SEQUENCE [LARGE SCALE GENOMIC DNA]</scope>
    <source>
        <strain evidence="2 3">NRRL B-16140</strain>
    </source>
</reference>